<dbReference type="EMBL" id="JANFPI010000002">
    <property type="protein sequence ID" value="MCX8997101.1"/>
    <property type="molecule type" value="Genomic_DNA"/>
</dbReference>
<dbReference type="InterPro" id="IPR000835">
    <property type="entry name" value="HTH_MarR-typ"/>
</dbReference>
<dbReference type="InterPro" id="IPR036390">
    <property type="entry name" value="WH_DNA-bd_sf"/>
</dbReference>
<evidence type="ECO:0000313" key="3">
    <source>
        <dbReference type="Proteomes" id="UP001208771"/>
    </source>
</evidence>
<dbReference type="Pfam" id="PF12802">
    <property type="entry name" value="MarR_2"/>
    <property type="match status" value="1"/>
</dbReference>
<evidence type="ECO:0000259" key="1">
    <source>
        <dbReference type="PROSITE" id="PS50995"/>
    </source>
</evidence>
<protein>
    <submittedName>
        <fullName evidence="2">MarR family winged helix-turn-helix transcriptional regulator</fullName>
    </submittedName>
</protein>
<dbReference type="GO" id="GO:0006950">
    <property type="term" value="P:response to stress"/>
    <property type="evidence" value="ECO:0007669"/>
    <property type="project" value="TreeGrafter"/>
</dbReference>
<reference evidence="2" key="1">
    <citation type="submission" date="2022-07" db="EMBL/GenBank/DDBJ databases">
        <title>Ectorhizobium quercum gen.nov., sp. nov.</title>
        <authorList>
            <person name="Ma T."/>
            <person name="Li Y."/>
        </authorList>
    </citation>
    <scope>NUCLEOTIDE SEQUENCE</scope>
    <source>
        <strain evidence="2">BDR2-2</strain>
    </source>
</reference>
<organism evidence="2 3">
    <name type="scientific">Ectorhizobium quercum</name>
    <dbReference type="NCBI Taxonomy" id="2965071"/>
    <lineage>
        <taxon>Bacteria</taxon>
        <taxon>Pseudomonadati</taxon>
        <taxon>Pseudomonadota</taxon>
        <taxon>Alphaproteobacteria</taxon>
        <taxon>Hyphomicrobiales</taxon>
        <taxon>Rhizobiaceae</taxon>
        <taxon>Ectorhizobium</taxon>
    </lineage>
</organism>
<accession>A0AAE3MZ19</accession>
<dbReference type="InterPro" id="IPR036388">
    <property type="entry name" value="WH-like_DNA-bd_sf"/>
</dbReference>
<name>A0AAE3MZ19_9HYPH</name>
<dbReference type="Proteomes" id="UP001208771">
    <property type="component" value="Unassembled WGS sequence"/>
</dbReference>
<dbReference type="InterPro" id="IPR039422">
    <property type="entry name" value="MarR/SlyA-like"/>
</dbReference>
<dbReference type="AlphaFoldDB" id="A0AAE3MZ19"/>
<evidence type="ECO:0000313" key="2">
    <source>
        <dbReference type="EMBL" id="MCX8997101.1"/>
    </source>
</evidence>
<dbReference type="Gene3D" id="1.10.10.10">
    <property type="entry name" value="Winged helix-like DNA-binding domain superfamily/Winged helix DNA-binding domain"/>
    <property type="match status" value="1"/>
</dbReference>
<dbReference type="PROSITE" id="PS50995">
    <property type="entry name" value="HTH_MARR_2"/>
    <property type="match status" value="1"/>
</dbReference>
<dbReference type="PANTHER" id="PTHR33164:SF43">
    <property type="entry name" value="HTH-TYPE TRANSCRIPTIONAL REPRESSOR YETL"/>
    <property type="match status" value="1"/>
</dbReference>
<sequence>MTKKNSKTPLTVSRPDLLVDGSDEAFRDLLSDLFAFSQHLQETRARFAGFVGLSPAQYMILIAIDRLEDSGDMGINQVAAHLHYSGAFVTIEVNHLVKAGLVAKAPHPTDGRRVVLRVTPAGRATLARLAAFQAPVNDALFAPLDAESFSSLCRIMQSLSDNGDKAVRLAEYLHPATEDRFGG</sequence>
<keyword evidence="3" id="KW-1185">Reference proteome</keyword>
<proteinExistence type="predicted"/>
<gene>
    <name evidence="2" type="ORF">NOF55_08275</name>
</gene>
<comment type="caution">
    <text evidence="2">The sequence shown here is derived from an EMBL/GenBank/DDBJ whole genome shotgun (WGS) entry which is preliminary data.</text>
</comment>
<dbReference type="GO" id="GO:0003700">
    <property type="term" value="F:DNA-binding transcription factor activity"/>
    <property type="evidence" value="ECO:0007669"/>
    <property type="project" value="InterPro"/>
</dbReference>
<dbReference type="SUPFAM" id="SSF46785">
    <property type="entry name" value="Winged helix' DNA-binding domain"/>
    <property type="match status" value="1"/>
</dbReference>
<dbReference type="RefSeq" id="WP_306410870.1">
    <property type="nucleotide sequence ID" value="NZ_JANFPI010000002.1"/>
</dbReference>
<feature type="domain" description="HTH marR-type" evidence="1">
    <location>
        <begin position="26"/>
        <end position="161"/>
    </location>
</feature>
<dbReference type="SMART" id="SM00347">
    <property type="entry name" value="HTH_MARR"/>
    <property type="match status" value="1"/>
</dbReference>
<dbReference type="PANTHER" id="PTHR33164">
    <property type="entry name" value="TRANSCRIPTIONAL REGULATOR, MARR FAMILY"/>
    <property type="match status" value="1"/>
</dbReference>